<dbReference type="AlphaFoldDB" id="A0A8R1J006"/>
<organism evidence="1 2">
    <name type="scientific">Caenorhabditis japonica</name>
    <dbReference type="NCBI Taxonomy" id="281687"/>
    <lineage>
        <taxon>Eukaryota</taxon>
        <taxon>Metazoa</taxon>
        <taxon>Ecdysozoa</taxon>
        <taxon>Nematoda</taxon>
        <taxon>Chromadorea</taxon>
        <taxon>Rhabditida</taxon>
        <taxon>Rhabditina</taxon>
        <taxon>Rhabditomorpha</taxon>
        <taxon>Rhabditoidea</taxon>
        <taxon>Rhabditidae</taxon>
        <taxon>Peloderinae</taxon>
        <taxon>Caenorhabditis</taxon>
    </lineage>
</organism>
<protein>
    <submittedName>
        <fullName evidence="1">Uncharacterized protein</fullName>
    </submittedName>
</protein>
<accession>A0A8R1J006</accession>
<evidence type="ECO:0000313" key="2">
    <source>
        <dbReference type="Proteomes" id="UP000005237"/>
    </source>
</evidence>
<dbReference type="EnsemblMetazoa" id="CJA40647.1">
    <property type="protein sequence ID" value="CJA40647.1"/>
    <property type="gene ID" value="WBGene00216495"/>
</dbReference>
<keyword evidence="2" id="KW-1185">Reference proteome</keyword>
<sequence length="117" mass="12805">MSAPKVVTALGLSPTPPSTMHISPSLRPQEMHLGNKTVKISCIDRRIEQKLLLAEKVGKTVGRLSRRKLKDEVVAAVERPEALLIDEVSLCTITLQWMGLPHLHCTLGSRALFLGSS</sequence>
<reference evidence="2" key="1">
    <citation type="submission" date="2010-08" db="EMBL/GenBank/DDBJ databases">
        <authorList>
            <consortium name="Caenorhabditis japonica Sequencing Consortium"/>
            <person name="Wilson R.K."/>
        </authorList>
    </citation>
    <scope>NUCLEOTIDE SEQUENCE [LARGE SCALE GENOMIC DNA]</scope>
    <source>
        <strain evidence="2">DF5081</strain>
    </source>
</reference>
<evidence type="ECO:0000313" key="1">
    <source>
        <dbReference type="EnsemblMetazoa" id="CJA40647.1"/>
    </source>
</evidence>
<proteinExistence type="predicted"/>
<name>A0A8R1J006_CAEJA</name>
<dbReference type="Proteomes" id="UP000005237">
    <property type="component" value="Unassembled WGS sequence"/>
</dbReference>
<reference evidence="1" key="2">
    <citation type="submission" date="2022-06" db="UniProtKB">
        <authorList>
            <consortium name="EnsemblMetazoa"/>
        </authorList>
    </citation>
    <scope>IDENTIFICATION</scope>
    <source>
        <strain evidence="1">DF5081</strain>
    </source>
</reference>